<feature type="compositionally biased region" description="Basic residues" evidence="5">
    <location>
        <begin position="526"/>
        <end position="538"/>
    </location>
</feature>
<evidence type="ECO:0000313" key="7">
    <source>
        <dbReference type="EMBL" id="OIW33401.1"/>
    </source>
</evidence>
<feature type="compositionally biased region" description="Low complexity" evidence="5">
    <location>
        <begin position="91"/>
        <end position="102"/>
    </location>
</feature>
<evidence type="ECO:0000256" key="1">
    <source>
        <dbReference type="ARBA" id="ARBA00022723"/>
    </source>
</evidence>
<dbReference type="STRING" id="1408157.A0A1J7JJ48"/>
<proteinExistence type="predicted"/>
<dbReference type="InterPro" id="IPR001965">
    <property type="entry name" value="Znf_PHD"/>
</dbReference>
<feature type="compositionally biased region" description="Polar residues" evidence="5">
    <location>
        <begin position="13"/>
        <end position="35"/>
    </location>
</feature>
<feature type="compositionally biased region" description="Low complexity" evidence="5">
    <location>
        <begin position="466"/>
        <end position="481"/>
    </location>
</feature>
<feature type="compositionally biased region" description="Basic and acidic residues" evidence="5">
    <location>
        <begin position="647"/>
        <end position="659"/>
    </location>
</feature>
<organism evidence="7 8">
    <name type="scientific">Coniochaeta ligniaria NRRL 30616</name>
    <dbReference type="NCBI Taxonomy" id="1408157"/>
    <lineage>
        <taxon>Eukaryota</taxon>
        <taxon>Fungi</taxon>
        <taxon>Dikarya</taxon>
        <taxon>Ascomycota</taxon>
        <taxon>Pezizomycotina</taxon>
        <taxon>Sordariomycetes</taxon>
        <taxon>Sordariomycetidae</taxon>
        <taxon>Coniochaetales</taxon>
        <taxon>Coniochaetaceae</taxon>
        <taxon>Coniochaeta</taxon>
    </lineage>
</organism>
<dbReference type="Proteomes" id="UP000182658">
    <property type="component" value="Unassembled WGS sequence"/>
</dbReference>
<feature type="region of interest" description="Disordered" evidence="5">
    <location>
        <begin position="351"/>
        <end position="579"/>
    </location>
</feature>
<accession>A0A1J7JJ48</accession>
<feature type="region of interest" description="Disordered" evidence="5">
    <location>
        <begin position="90"/>
        <end position="234"/>
    </location>
</feature>
<dbReference type="Gene3D" id="3.30.40.10">
    <property type="entry name" value="Zinc/RING finger domain, C3HC4 (zinc finger)"/>
    <property type="match status" value="2"/>
</dbReference>
<dbReference type="EMBL" id="KV875094">
    <property type="protein sequence ID" value="OIW33401.1"/>
    <property type="molecule type" value="Genomic_DNA"/>
</dbReference>
<name>A0A1J7JJ48_9PEZI</name>
<dbReference type="SMART" id="SM00249">
    <property type="entry name" value="PHD"/>
    <property type="match status" value="2"/>
</dbReference>
<feature type="compositionally biased region" description="Acidic residues" evidence="5">
    <location>
        <begin position="136"/>
        <end position="158"/>
    </location>
</feature>
<keyword evidence="3" id="KW-0862">Zinc</keyword>
<dbReference type="InterPro" id="IPR019786">
    <property type="entry name" value="Zinc_finger_PHD-type_CS"/>
</dbReference>
<dbReference type="InterPro" id="IPR011011">
    <property type="entry name" value="Znf_FYVE_PHD"/>
</dbReference>
<feature type="compositionally biased region" description="Low complexity" evidence="5">
    <location>
        <begin position="548"/>
        <end position="579"/>
    </location>
</feature>
<dbReference type="SUPFAM" id="SSF57903">
    <property type="entry name" value="FYVE/PHD zinc finger"/>
    <property type="match status" value="2"/>
</dbReference>
<feature type="compositionally biased region" description="Basic and acidic residues" evidence="5">
    <location>
        <begin position="397"/>
        <end position="410"/>
    </location>
</feature>
<keyword evidence="8" id="KW-1185">Reference proteome</keyword>
<keyword evidence="1" id="KW-0479">Metal-binding</keyword>
<sequence length="1344" mass="145348">MVSNTRDTRASRSRFSSPQVNNTQSPSGTSEQQSKGPAASLDNQKAFMARWLEPPVAVKPSYQDAGLMRHGVVEGMAPLGTLPKVGIFKKTAAPAGTDDAPPQNTPPPTRIVLKQRAKTTATPKPAPAPVTPAAQTEDDTEEVEDTEESEDSDEEDEGLIAPPPLPTTRRRQSIRNDDDDDGEWAPAGPKTVSVGTKSINTRRSVSRASARRAGSISHTSPSMQHTQTSASSVSRVMESIKDVADKVVESAVEEAIKHYRYPTAWALRMLYDENSDKDEFLSMVQEVFTQTADAETVEQFARLLNAKKKDGKKGNKGFLYFIPPATSNASTLLHKPKRAPYGNLVRLEVPQLGADREQTTSEPDQEQEEEPEPEPEPEPVQEQEAPKKTPSKKRKKLPEEPQPRIDETPSKKRRKSSSKLSESATPAAKTKAQASTGKKKKGSTPATGNGKAKLTESPSMRRKARAVSIASSSSSLSSARSLTPPDGIMDSDGDVDVADVPPSRASPAAETSDNANAPTAPQPIARPKRNNAPKKKRNVAPTTPTPSSPATIPTTTTNNNNTTTTRSQQQTAAAATAASSMPALIEPPIFPNLPPPKKSAYKAAGANQDKIPVFASRVGRLDDNDEKIRLRQKAKNVTNGLSLPESYGRHVPDEHEKHPHPERARLDAAACAAGDAARVKPRSTRVSSAATVFTEAVNGNLNAASRSTRSSRKRSHDEVDDEVSPTTVHFPPGALDDASTAATSRAETPILRPAKKAKTGARVKQSLPPSTVSKCDRGPGHRALRMEVGLWESKTHLPMKKKNGTSAGIPRPSGERSSPAPIGALQWQSNRTAANLPKYPAQITLAMIQPTDDNDDYCSSCGGNGELLCCDGCTRAFHLNCVDPPLFEDRMPADWFCNVCLSDRNSFGPHSGAFKSLLERLDPKNSSAFRLPLAIRDYFEGVRTGVDGEYEEIVAVQKPSRWSRSCWSMPATSANALRRKKKVEEEAPDFFRLRDNEGNSVICHQCNKPTEDNRAIVPCSVCGLWWHIDCLDPPLAQPPVLRTWRCPAHVDDLLAKIPGVRGPAHRFRKIKGAADITPAYSRGTINNGWIEVIDDESQDESGYKDSKTFGRVQRLPGRGIEAEFIYKVRKNRKGKPIAPLAAAFARPVTPQAVDVRIVEKQQAALNLVQMSGQGTAGVDTLVDALLANADPSVISLMARANRQHLADVANLNQSDQQGLRAMLAHLEAMQAQVKDILMCRGELPSPATPNTADKLPENHRGHSTPSRTFDALVANLPTDTRLLAAAAAAASESTESKELPSPPATDMPDEKARPDSEQDVIAVASASPSVEVKPEAEEDAMDME</sequence>
<feature type="region of interest" description="Disordered" evidence="5">
    <location>
        <begin position="1"/>
        <end position="46"/>
    </location>
</feature>
<feature type="region of interest" description="Disordered" evidence="5">
    <location>
        <begin position="1242"/>
        <end position="1266"/>
    </location>
</feature>
<evidence type="ECO:0000259" key="6">
    <source>
        <dbReference type="PROSITE" id="PS50016"/>
    </source>
</evidence>
<evidence type="ECO:0000256" key="4">
    <source>
        <dbReference type="PROSITE-ProRule" id="PRU00146"/>
    </source>
</evidence>
<dbReference type="PROSITE" id="PS50016">
    <property type="entry name" value="ZF_PHD_2"/>
    <property type="match status" value="1"/>
</dbReference>
<feature type="region of interest" description="Disordered" evidence="5">
    <location>
        <begin position="798"/>
        <end position="822"/>
    </location>
</feature>
<dbReference type="PANTHER" id="PTHR47636">
    <property type="entry name" value="TRANSCRIPTIONAL REGULATORY PROTEIN RCO1"/>
    <property type="match status" value="1"/>
</dbReference>
<dbReference type="GO" id="GO:0008270">
    <property type="term" value="F:zinc ion binding"/>
    <property type="evidence" value="ECO:0007669"/>
    <property type="project" value="UniProtKB-KW"/>
</dbReference>
<dbReference type="InterPro" id="IPR052819">
    <property type="entry name" value="Chromatin_regulatory_protein"/>
</dbReference>
<evidence type="ECO:0000313" key="8">
    <source>
        <dbReference type="Proteomes" id="UP000182658"/>
    </source>
</evidence>
<dbReference type="Pfam" id="PF00628">
    <property type="entry name" value="PHD"/>
    <property type="match status" value="2"/>
</dbReference>
<dbReference type="PROSITE" id="PS01359">
    <property type="entry name" value="ZF_PHD_1"/>
    <property type="match status" value="1"/>
</dbReference>
<dbReference type="InterPro" id="IPR019787">
    <property type="entry name" value="Znf_PHD-finger"/>
</dbReference>
<protein>
    <recommendedName>
        <fullName evidence="6">PHD-type domain-containing protein</fullName>
    </recommendedName>
</protein>
<feature type="compositionally biased region" description="Polar residues" evidence="5">
    <location>
        <begin position="509"/>
        <end position="519"/>
    </location>
</feature>
<dbReference type="CDD" id="cd15535">
    <property type="entry name" value="PHD1_Rco1"/>
    <property type="match status" value="1"/>
</dbReference>
<dbReference type="OrthoDB" id="5876363at2759"/>
<feature type="compositionally biased region" description="Low complexity" evidence="5">
    <location>
        <begin position="202"/>
        <end position="217"/>
    </location>
</feature>
<gene>
    <name evidence="7" type="ORF">CONLIGDRAFT_640531</name>
</gene>
<feature type="compositionally biased region" description="Basic and acidic residues" evidence="5">
    <location>
        <begin position="1"/>
        <end position="10"/>
    </location>
</feature>
<dbReference type="CDD" id="cd15534">
    <property type="entry name" value="PHD2_PHF12_Rco1"/>
    <property type="match status" value="1"/>
</dbReference>
<dbReference type="InterPro" id="IPR013083">
    <property type="entry name" value="Znf_RING/FYVE/PHD"/>
</dbReference>
<feature type="region of interest" description="Disordered" evidence="5">
    <location>
        <begin position="640"/>
        <end position="659"/>
    </location>
</feature>
<dbReference type="GO" id="GO:0032221">
    <property type="term" value="C:Rpd3S complex"/>
    <property type="evidence" value="ECO:0007669"/>
    <property type="project" value="TreeGrafter"/>
</dbReference>
<feature type="region of interest" description="Disordered" evidence="5">
    <location>
        <begin position="1285"/>
        <end position="1344"/>
    </location>
</feature>
<evidence type="ECO:0000256" key="3">
    <source>
        <dbReference type="ARBA" id="ARBA00022833"/>
    </source>
</evidence>
<feature type="region of interest" description="Disordered" evidence="5">
    <location>
        <begin position="703"/>
        <end position="779"/>
    </location>
</feature>
<dbReference type="GO" id="GO:0006357">
    <property type="term" value="P:regulation of transcription by RNA polymerase II"/>
    <property type="evidence" value="ECO:0007669"/>
    <property type="project" value="TreeGrafter"/>
</dbReference>
<evidence type="ECO:0000256" key="2">
    <source>
        <dbReference type="ARBA" id="ARBA00022771"/>
    </source>
</evidence>
<evidence type="ECO:0000256" key="5">
    <source>
        <dbReference type="SAM" id="MobiDB-lite"/>
    </source>
</evidence>
<reference evidence="7 8" key="1">
    <citation type="submission" date="2016-10" db="EMBL/GenBank/DDBJ databases">
        <title>Draft genome sequence of Coniochaeta ligniaria NRRL30616, a lignocellulolytic fungus for bioabatement of inhibitors in plant biomass hydrolysates.</title>
        <authorList>
            <consortium name="DOE Joint Genome Institute"/>
            <person name="Jimenez D.J."/>
            <person name="Hector R.E."/>
            <person name="Riley R."/>
            <person name="Sun H."/>
            <person name="Grigoriev I.V."/>
            <person name="Van Elsas J.D."/>
            <person name="Nichols N.N."/>
        </authorList>
    </citation>
    <scope>NUCLEOTIDE SEQUENCE [LARGE SCALE GENOMIC DNA]</scope>
    <source>
        <strain evidence="7 8">NRRL 30616</strain>
    </source>
</reference>
<keyword evidence="2 4" id="KW-0863">Zinc-finger</keyword>
<dbReference type="PANTHER" id="PTHR47636:SF1">
    <property type="entry name" value="TRANSCRIPTIONAL REGULATORY PROTEIN RCO1"/>
    <property type="match status" value="1"/>
</dbReference>
<feature type="compositionally biased region" description="Acidic residues" evidence="5">
    <location>
        <begin position="363"/>
        <end position="381"/>
    </location>
</feature>
<feature type="domain" description="PHD-type" evidence="6">
    <location>
        <begin position="855"/>
        <end position="903"/>
    </location>
</feature>
<dbReference type="InParanoid" id="A0A1J7JJ48"/>
<feature type="compositionally biased region" description="Polar residues" evidence="5">
    <location>
        <begin position="218"/>
        <end position="234"/>
    </location>
</feature>